<dbReference type="EMBL" id="PQVF01000006">
    <property type="protein sequence ID" value="POY36727.1"/>
    <property type="molecule type" value="Genomic_DNA"/>
</dbReference>
<evidence type="ECO:0000313" key="2">
    <source>
        <dbReference type="EMBL" id="POY36727.1"/>
    </source>
</evidence>
<reference evidence="2 3" key="1">
    <citation type="submission" date="2018-01" db="EMBL/GenBank/DDBJ databases">
        <authorList>
            <person name="Gaut B.S."/>
            <person name="Morton B.R."/>
            <person name="Clegg M.T."/>
            <person name="Duvall M.R."/>
        </authorList>
    </citation>
    <scope>NUCLEOTIDE SEQUENCE [LARGE SCALE GENOMIC DNA]</scope>
    <source>
        <strain evidence="2 3">HR-AV</strain>
    </source>
</reference>
<keyword evidence="3" id="KW-1185">Reference proteome</keyword>
<dbReference type="Proteomes" id="UP000236893">
    <property type="component" value="Unassembled WGS sequence"/>
</dbReference>
<keyword evidence="1" id="KW-0812">Transmembrane</keyword>
<keyword evidence="1" id="KW-0472">Membrane</keyword>
<comment type="caution">
    <text evidence="2">The sequence shown here is derived from an EMBL/GenBank/DDBJ whole genome shotgun (WGS) entry which is preliminary data.</text>
</comment>
<name>A0A2S5A337_9SPHI</name>
<dbReference type="AlphaFoldDB" id="A0A2S5A337"/>
<feature type="transmembrane region" description="Helical" evidence="1">
    <location>
        <begin position="77"/>
        <end position="100"/>
    </location>
</feature>
<dbReference type="RefSeq" id="WP_103789030.1">
    <property type="nucleotide sequence ID" value="NZ_PQVF01000006.1"/>
</dbReference>
<organism evidence="2 3">
    <name type="scientific">Solitalea longa</name>
    <dbReference type="NCBI Taxonomy" id="2079460"/>
    <lineage>
        <taxon>Bacteria</taxon>
        <taxon>Pseudomonadati</taxon>
        <taxon>Bacteroidota</taxon>
        <taxon>Sphingobacteriia</taxon>
        <taxon>Sphingobacteriales</taxon>
        <taxon>Sphingobacteriaceae</taxon>
        <taxon>Solitalea</taxon>
    </lineage>
</organism>
<feature type="transmembrane region" description="Helical" evidence="1">
    <location>
        <begin position="120"/>
        <end position="143"/>
    </location>
</feature>
<gene>
    <name evidence="2" type="ORF">C3K47_10230</name>
</gene>
<evidence type="ECO:0000256" key="1">
    <source>
        <dbReference type="SAM" id="Phobius"/>
    </source>
</evidence>
<feature type="transmembrane region" description="Helical" evidence="1">
    <location>
        <begin position="48"/>
        <end position="70"/>
    </location>
</feature>
<accession>A0A2S5A337</accession>
<feature type="transmembrane region" description="Helical" evidence="1">
    <location>
        <begin position="7"/>
        <end position="28"/>
    </location>
</feature>
<proteinExistence type="predicted"/>
<evidence type="ECO:0000313" key="3">
    <source>
        <dbReference type="Proteomes" id="UP000236893"/>
    </source>
</evidence>
<sequence>MSKLKHSLPIVITFLWLGFICSISFMEAPIKFTAPHLTLEVGVEVGRVVFKALNRIEIIFCLCSIGLVFINSFHRTIIIFLCLLAIILGAQTFWLLPALHERIQLIIEGQIPPASYLHKLYIVLDSVKAVCLVLLGISQFGYFREKCLERFFIENKTN</sequence>
<keyword evidence="1" id="KW-1133">Transmembrane helix</keyword>
<protein>
    <recommendedName>
        <fullName evidence="4">DUF4149 domain-containing protein</fullName>
    </recommendedName>
</protein>
<evidence type="ECO:0008006" key="4">
    <source>
        <dbReference type="Google" id="ProtNLM"/>
    </source>
</evidence>
<dbReference type="OrthoDB" id="1098954at2"/>